<name>A0ABW5V4Q4_9BACI</name>
<dbReference type="Proteomes" id="UP001597502">
    <property type="component" value="Unassembled WGS sequence"/>
</dbReference>
<evidence type="ECO:0000259" key="1">
    <source>
        <dbReference type="Pfam" id="PF13470"/>
    </source>
</evidence>
<sequence>MFVDSNVFISALISENSPCRQLIKVVIRSHQLILCTQSLQEITRVIKKKFPGKIVELDTMLASLDFELVYTPKDTSLLDIPYIRDSEDLPILISAIIAKSDIFVTGDKDFHTEEIQESLYVCTPADFLSNFT</sequence>
<organism evidence="2 3">
    <name type="scientific">Lentibacillus juripiscarius</name>
    <dbReference type="NCBI Taxonomy" id="257446"/>
    <lineage>
        <taxon>Bacteria</taxon>
        <taxon>Bacillati</taxon>
        <taxon>Bacillota</taxon>
        <taxon>Bacilli</taxon>
        <taxon>Bacillales</taxon>
        <taxon>Bacillaceae</taxon>
        <taxon>Lentibacillus</taxon>
    </lineage>
</organism>
<keyword evidence="3" id="KW-1185">Reference proteome</keyword>
<dbReference type="InterPro" id="IPR029060">
    <property type="entry name" value="PIN-like_dom_sf"/>
</dbReference>
<dbReference type="InterPro" id="IPR002850">
    <property type="entry name" value="PIN_toxin-like"/>
</dbReference>
<dbReference type="RefSeq" id="WP_382392948.1">
    <property type="nucleotide sequence ID" value="NZ_JBHUNA010000018.1"/>
</dbReference>
<dbReference type="PANTHER" id="PTHR34610:SF4">
    <property type="entry name" value="SLL8027 PROTEIN"/>
    <property type="match status" value="1"/>
</dbReference>
<proteinExistence type="predicted"/>
<feature type="domain" description="PIN" evidence="1">
    <location>
        <begin position="2"/>
        <end position="109"/>
    </location>
</feature>
<dbReference type="NCBIfam" id="TIGR00305">
    <property type="entry name" value="putative toxin-antitoxin system toxin component, PIN family"/>
    <property type="match status" value="1"/>
</dbReference>
<reference evidence="3" key="1">
    <citation type="journal article" date="2019" name="Int. J. Syst. Evol. Microbiol.">
        <title>The Global Catalogue of Microorganisms (GCM) 10K type strain sequencing project: providing services to taxonomists for standard genome sequencing and annotation.</title>
        <authorList>
            <consortium name="The Broad Institute Genomics Platform"/>
            <consortium name="The Broad Institute Genome Sequencing Center for Infectious Disease"/>
            <person name="Wu L."/>
            <person name="Ma J."/>
        </authorList>
    </citation>
    <scope>NUCLEOTIDE SEQUENCE [LARGE SCALE GENOMIC DNA]</scope>
    <source>
        <strain evidence="3">TISTR 1535</strain>
    </source>
</reference>
<accession>A0ABW5V4Q4</accession>
<evidence type="ECO:0000313" key="2">
    <source>
        <dbReference type="EMBL" id="MFD2760951.1"/>
    </source>
</evidence>
<evidence type="ECO:0000313" key="3">
    <source>
        <dbReference type="Proteomes" id="UP001597502"/>
    </source>
</evidence>
<dbReference type="InterPro" id="IPR002716">
    <property type="entry name" value="PIN_dom"/>
</dbReference>
<gene>
    <name evidence="2" type="ORF">ACFSUO_08220</name>
</gene>
<dbReference type="Pfam" id="PF13470">
    <property type="entry name" value="PIN_3"/>
    <property type="match status" value="1"/>
</dbReference>
<protein>
    <submittedName>
        <fullName evidence="2">Toxin-antitoxin system toxin component, PIN family</fullName>
    </submittedName>
</protein>
<dbReference type="EMBL" id="JBHUNA010000018">
    <property type="protein sequence ID" value="MFD2760951.1"/>
    <property type="molecule type" value="Genomic_DNA"/>
</dbReference>
<dbReference type="PANTHER" id="PTHR34610">
    <property type="entry name" value="SSL7007 PROTEIN"/>
    <property type="match status" value="1"/>
</dbReference>
<comment type="caution">
    <text evidence="2">The sequence shown here is derived from an EMBL/GenBank/DDBJ whole genome shotgun (WGS) entry which is preliminary data.</text>
</comment>
<dbReference type="SUPFAM" id="SSF88723">
    <property type="entry name" value="PIN domain-like"/>
    <property type="match status" value="1"/>
</dbReference>